<dbReference type="GO" id="GO:0005975">
    <property type="term" value="P:carbohydrate metabolic process"/>
    <property type="evidence" value="ECO:0007669"/>
    <property type="project" value="InterPro"/>
</dbReference>
<dbReference type="GO" id="GO:0030596">
    <property type="term" value="F:alpha-L-rhamnosidase activity"/>
    <property type="evidence" value="ECO:0007669"/>
    <property type="project" value="UniProtKB-EC"/>
</dbReference>
<evidence type="ECO:0000259" key="7">
    <source>
        <dbReference type="Pfam" id="PF17390"/>
    </source>
</evidence>
<evidence type="ECO:0000259" key="5">
    <source>
        <dbReference type="Pfam" id="PF08531"/>
    </source>
</evidence>
<dbReference type="Pfam" id="PF08531">
    <property type="entry name" value="Bac_rhamnosid_N"/>
    <property type="match status" value="1"/>
</dbReference>
<dbReference type="InterPro" id="IPR008928">
    <property type="entry name" value="6-hairpin_glycosidase_sf"/>
</dbReference>
<feature type="domain" description="Alpha-L-rhamnosidase C-terminal" evidence="7">
    <location>
        <begin position="800"/>
        <end position="867"/>
    </location>
</feature>
<evidence type="ECO:0000256" key="1">
    <source>
        <dbReference type="ARBA" id="ARBA00001445"/>
    </source>
</evidence>
<proteinExistence type="predicted"/>
<dbReference type="InterPro" id="IPR035398">
    <property type="entry name" value="Bac_rhamnosid_C"/>
</dbReference>
<dbReference type="Pfam" id="PF17390">
    <property type="entry name" value="Bac_rhamnosid_C"/>
    <property type="match status" value="1"/>
</dbReference>
<dbReference type="InterPro" id="IPR016007">
    <property type="entry name" value="Alpha_rhamnosid"/>
</dbReference>
<keyword evidence="9" id="KW-1185">Reference proteome</keyword>
<dbReference type="EMBL" id="JACJVP010000041">
    <property type="protein sequence ID" value="MBB6673794.1"/>
    <property type="molecule type" value="Genomic_DNA"/>
</dbReference>
<accession>A0A7X0VIL7</accession>
<dbReference type="Gene3D" id="1.50.10.10">
    <property type="match status" value="1"/>
</dbReference>
<dbReference type="Pfam" id="PF05592">
    <property type="entry name" value="Bac_rhamnosid"/>
    <property type="match status" value="1"/>
</dbReference>
<dbReference type="AlphaFoldDB" id="A0A7X0VIL7"/>
<dbReference type="InterPro" id="IPR035396">
    <property type="entry name" value="Bac_rhamnosid6H"/>
</dbReference>
<feature type="domain" description="Bacterial alpha-L-rhamnosidase N-terminal" evidence="5">
    <location>
        <begin position="165"/>
        <end position="335"/>
    </location>
</feature>
<evidence type="ECO:0000256" key="3">
    <source>
        <dbReference type="ARBA" id="ARBA00022801"/>
    </source>
</evidence>
<dbReference type="Pfam" id="PF17389">
    <property type="entry name" value="Bac_rhamnosid6H"/>
    <property type="match status" value="1"/>
</dbReference>
<dbReference type="InterPro" id="IPR012341">
    <property type="entry name" value="6hp_glycosidase-like_sf"/>
</dbReference>
<dbReference type="PANTHER" id="PTHR33307:SF11">
    <property type="entry name" value="ALPHA-L-RHAMNOSIDASE"/>
    <property type="match status" value="1"/>
</dbReference>
<keyword evidence="3 8" id="KW-0378">Hydrolase</keyword>
<feature type="domain" description="Alpha-L-rhamnosidase six-hairpin glycosidase" evidence="6">
    <location>
        <begin position="459"/>
        <end position="791"/>
    </location>
</feature>
<organism evidence="8 9">
    <name type="scientific">Cohnella nanjingensis</name>
    <dbReference type="NCBI Taxonomy" id="1387779"/>
    <lineage>
        <taxon>Bacteria</taxon>
        <taxon>Bacillati</taxon>
        <taxon>Bacillota</taxon>
        <taxon>Bacilli</taxon>
        <taxon>Bacillales</taxon>
        <taxon>Paenibacillaceae</taxon>
        <taxon>Cohnella</taxon>
    </lineage>
</organism>
<dbReference type="PANTHER" id="PTHR33307">
    <property type="entry name" value="ALPHA-RHAMNOSIDASE (EUROFUNG)"/>
    <property type="match status" value="1"/>
</dbReference>
<sequence length="908" mass="102336">MAAEFQVTDLQVEYFAHPIGIDRPDPRFSWGFESRQRMQNQSAYQILVASSEEKLGSGQADVWDSGKVVSACNRNIVYAGLPLRSGKRYYWKARAWDADDRPTDYSGNGTWEMAYLQSEDWTARWIGVTEKDKRRWAAEQTKDGAAADGMGTPLPIFRSVFRLDKEVVKAKASICGLGHYELRLNGQKVGDRVLEPGWTDYDHTCLYSVIDVTEHLRKGDNAVGVMLGNGFFNVTGGRYAKFIGSFGDPKLMMQLDVAYGDGTTERVVTGDNWRIRRGPITFSCIYGGEDYDANLEQAGWDKAEFVEDGRWHNAELVAGPGGKLQAQLIPPMKVMRTFQPVQVNRISSRIYVYDFGQNFSGWIRIVVKGASGSQVRFTYGELLDDEGKVNQKWTKSPSYFSYTLKGEGDEVWRPRFSYSGFRYIQVEGAVPEGANTVSAWQEPVLKQIEGQMIYPDVRKVGEFSCSNPLFNRIHDNINWAILSNMKSVFTDCPHREKLGWLEQTHLMGPSIMYNYDVSNLYRKIVGDMGEAQLDNGLIPDIAPEYTVFEEGFRDSPEWGSAYIIAAWYAYHWYGDKEVLENHYDGMKKYIDYLTGLSDGYLLSHGLGDWCDVGSDGFPLHTPIAVTASATYYYVAVIMQKIAEVVGNLEDAHWFAELALSVKEAFNAEFLNEESGQYARGSQTSNAMPLALGLVPDSLRMKVLENIVSDIRERGNSPSGGEVGLRFMFKALAAEGQSGVISTLLNKTDHPSYGYQILHGATTLTELWDGPTAGLSQNHFMFGHPEEWFYSSLAGIRINYEETNFQHLAIAPQMVDGLQWVKARHDLVQGRVEVYWERQEDGILRLDVTIPVNTTAVVHVPVTDIDRILEGGQRLDQMKEIEFLRREGNHHLLRIGSGSYRFRIAGGIE</sequence>
<protein>
    <recommendedName>
        <fullName evidence="2">alpha-L-rhamnosidase</fullName>
        <ecNumber evidence="2">3.2.1.40</ecNumber>
    </recommendedName>
</protein>
<dbReference type="InterPro" id="IPR013737">
    <property type="entry name" value="Bac_rhamnosid_N"/>
</dbReference>
<dbReference type="Gene3D" id="2.60.420.10">
    <property type="entry name" value="Maltose phosphorylase, domain 3"/>
    <property type="match status" value="1"/>
</dbReference>
<evidence type="ECO:0000259" key="6">
    <source>
        <dbReference type="Pfam" id="PF17389"/>
    </source>
</evidence>
<comment type="caution">
    <text evidence="8">The sequence shown here is derived from an EMBL/GenBank/DDBJ whole genome shotgun (WGS) entry which is preliminary data.</text>
</comment>
<dbReference type="Proteomes" id="UP000547209">
    <property type="component" value="Unassembled WGS sequence"/>
</dbReference>
<dbReference type="SUPFAM" id="SSF48208">
    <property type="entry name" value="Six-hairpin glycosidases"/>
    <property type="match status" value="1"/>
</dbReference>
<dbReference type="Gene3D" id="2.60.40.10">
    <property type="entry name" value="Immunoglobulins"/>
    <property type="match status" value="1"/>
</dbReference>
<dbReference type="Pfam" id="PF25788">
    <property type="entry name" value="Ig_Rha78A_N"/>
    <property type="match status" value="1"/>
</dbReference>
<reference evidence="8 9" key="1">
    <citation type="submission" date="2020-08" db="EMBL/GenBank/DDBJ databases">
        <title>Cohnella phylogeny.</title>
        <authorList>
            <person name="Dunlap C."/>
        </authorList>
    </citation>
    <scope>NUCLEOTIDE SEQUENCE [LARGE SCALE GENOMIC DNA]</scope>
    <source>
        <strain evidence="8 9">DSM 28246</strain>
    </source>
</reference>
<feature type="domain" description="Alpha-L-rhamnosidase concanavalin-like" evidence="4">
    <location>
        <begin position="346"/>
        <end position="435"/>
    </location>
</feature>
<dbReference type="Gene3D" id="2.60.120.260">
    <property type="entry name" value="Galactose-binding domain-like"/>
    <property type="match status" value="2"/>
</dbReference>
<evidence type="ECO:0000313" key="8">
    <source>
        <dbReference type="EMBL" id="MBB6673794.1"/>
    </source>
</evidence>
<dbReference type="InterPro" id="IPR013783">
    <property type="entry name" value="Ig-like_fold"/>
</dbReference>
<gene>
    <name evidence="8" type="ORF">H7C19_24230</name>
</gene>
<evidence type="ECO:0000259" key="4">
    <source>
        <dbReference type="Pfam" id="PF05592"/>
    </source>
</evidence>
<dbReference type="EC" id="3.2.1.40" evidence="2"/>
<dbReference type="InterPro" id="IPR008902">
    <property type="entry name" value="Rhamnosid_concanavalin"/>
</dbReference>
<name>A0A7X0VIL7_9BACL</name>
<dbReference type="PIRSF" id="PIRSF010631">
    <property type="entry name" value="A-rhamnsds"/>
    <property type="match status" value="1"/>
</dbReference>
<dbReference type="RefSeq" id="WP_185671644.1">
    <property type="nucleotide sequence ID" value="NZ_JACJVP010000041.1"/>
</dbReference>
<evidence type="ECO:0000256" key="2">
    <source>
        <dbReference type="ARBA" id="ARBA00012652"/>
    </source>
</evidence>
<evidence type="ECO:0000313" key="9">
    <source>
        <dbReference type="Proteomes" id="UP000547209"/>
    </source>
</evidence>
<comment type="catalytic activity">
    <reaction evidence="1">
        <text>Hydrolysis of terminal non-reducing alpha-L-rhamnose residues in alpha-L-rhamnosides.</text>
        <dbReference type="EC" id="3.2.1.40"/>
    </reaction>
</comment>